<dbReference type="InterPro" id="IPR000719">
    <property type="entry name" value="Prot_kinase_dom"/>
</dbReference>
<evidence type="ECO:0000259" key="1">
    <source>
        <dbReference type="PROSITE" id="PS50011"/>
    </source>
</evidence>
<dbReference type="InterPro" id="IPR001245">
    <property type="entry name" value="Ser-Thr/Tyr_kinase_cat_dom"/>
</dbReference>
<dbReference type="InterPro" id="IPR051681">
    <property type="entry name" value="Ser/Thr_Kinases-Pseudokinases"/>
</dbReference>
<dbReference type="PROSITE" id="PS50011">
    <property type="entry name" value="PROTEIN_KINASE_DOM"/>
    <property type="match status" value="1"/>
</dbReference>
<gene>
    <name evidence="2" type="ORF">TAV2_LOCUS8124</name>
</gene>
<dbReference type="EMBL" id="OU466858">
    <property type="protein sequence ID" value="CAH2043110.1"/>
    <property type="molecule type" value="Genomic_DNA"/>
</dbReference>
<dbReference type="GO" id="GO:0004674">
    <property type="term" value="F:protein serine/threonine kinase activity"/>
    <property type="evidence" value="ECO:0007669"/>
    <property type="project" value="TreeGrafter"/>
</dbReference>
<dbReference type="PRINTS" id="PR00109">
    <property type="entry name" value="TYRKINASE"/>
</dbReference>
<dbReference type="SMART" id="SM00220">
    <property type="entry name" value="S_TKc"/>
    <property type="match status" value="1"/>
</dbReference>
<dbReference type="GO" id="GO:0005524">
    <property type="term" value="F:ATP binding"/>
    <property type="evidence" value="ECO:0007669"/>
    <property type="project" value="InterPro"/>
</dbReference>
<dbReference type="InterPro" id="IPR011009">
    <property type="entry name" value="Kinase-like_dom_sf"/>
</dbReference>
<accession>A0AAU9RHC4</accession>
<sequence>MRPRGYQRAPSVEEATEIETEKTLHPNYPFLMSSLGHKSFRKVNPVSVKIFQHRRTSTVSTEQKKKFQREVLLLSKIQHENIVQFIGACIEPRLMIITELMEGNTLHKFLLSIRPKPLDLKLSISFALDIARGMEFLNANGIIHRDLKPSNMLLTGDQKHVKLADFGLAREKTKGFMTCEAGTYRWMAPELFSHEALQVGEKKHYDHKVDVYSFAIVFWELLTNKTPFKGKNNIFVAYAASKNQRPSLENLPEGAVSILQACWAEDPKARPEFKEITDSLTKLLRSLCSEDAASSNSRANVAEDSTSNLVQDRVVCDCPGLKVINKKKKKKKNKMMNMIVPFLRIFKNCMSK</sequence>
<evidence type="ECO:0000313" key="2">
    <source>
        <dbReference type="EMBL" id="CAH2043110.1"/>
    </source>
</evidence>
<keyword evidence="3" id="KW-1185">Reference proteome</keyword>
<dbReference type="FunFam" id="1.10.510.10:FF:001469">
    <property type="entry name" value="TKL family protein kinase"/>
    <property type="match status" value="1"/>
</dbReference>
<dbReference type="Pfam" id="PF07714">
    <property type="entry name" value="PK_Tyr_Ser-Thr"/>
    <property type="match status" value="1"/>
</dbReference>
<evidence type="ECO:0000313" key="3">
    <source>
        <dbReference type="Proteomes" id="UP000836841"/>
    </source>
</evidence>
<dbReference type="CDD" id="cd13999">
    <property type="entry name" value="STKc_MAP3K-like"/>
    <property type="match status" value="1"/>
</dbReference>
<dbReference type="Proteomes" id="UP000836841">
    <property type="component" value="Chromosome 2"/>
</dbReference>
<protein>
    <recommendedName>
        <fullName evidence="1">Protein kinase domain-containing protein</fullName>
    </recommendedName>
</protein>
<dbReference type="AlphaFoldDB" id="A0AAU9RHC4"/>
<reference evidence="2 3" key="1">
    <citation type="submission" date="2022-03" db="EMBL/GenBank/DDBJ databases">
        <authorList>
            <person name="Nunn A."/>
            <person name="Chopra R."/>
            <person name="Nunn A."/>
            <person name="Contreras Garrido A."/>
        </authorList>
    </citation>
    <scope>NUCLEOTIDE SEQUENCE [LARGE SCALE GENOMIC DNA]</scope>
</reference>
<dbReference type="SUPFAM" id="SSF56112">
    <property type="entry name" value="Protein kinase-like (PK-like)"/>
    <property type="match status" value="1"/>
</dbReference>
<dbReference type="InterPro" id="IPR008271">
    <property type="entry name" value="Ser/Thr_kinase_AS"/>
</dbReference>
<proteinExistence type="predicted"/>
<dbReference type="PANTHER" id="PTHR44329:SF84">
    <property type="entry name" value="PROTEIN KINASE LIKE PROTEIN"/>
    <property type="match status" value="1"/>
</dbReference>
<name>A0AAU9RHC4_THLAR</name>
<dbReference type="PROSITE" id="PS00108">
    <property type="entry name" value="PROTEIN_KINASE_ST"/>
    <property type="match status" value="1"/>
</dbReference>
<organism evidence="2 3">
    <name type="scientific">Thlaspi arvense</name>
    <name type="common">Field penny-cress</name>
    <dbReference type="NCBI Taxonomy" id="13288"/>
    <lineage>
        <taxon>Eukaryota</taxon>
        <taxon>Viridiplantae</taxon>
        <taxon>Streptophyta</taxon>
        <taxon>Embryophyta</taxon>
        <taxon>Tracheophyta</taxon>
        <taxon>Spermatophyta</taxon>
        <taxon>Magnoliopsida</taxon>
        <taxon>eudicotyledons</taxon>
        <taxon>Gunneridae</taxon>
        <taxon>Pentapetalae</taxon>
        <taxon>rosids</taxon>
        <taxon>malvids</taxon>
        <taxon>Brassicales</taxon>
        <taxon>Brassicaceae</taxon>
        <taxon>Thlaspideae</taxon>
        <taxon>Thlaspi</taxon>
    </lineage>
</organism>
<dbReference type="Gene3D" id="1.10.510.10">
    <property type="entry name" value="Transferase(Phosphotransferase) domain 1"/>
    <property type="match status" value="1"/>
</dbReference>
<feature type="domain" description="Protein kinase" evidence="1">
    <location>
        <begin position="1"/>
        <end position="284"/>
    </location>
</feature>
<dbReference type="PANTHER" id="PTHR44329">
    <property type="entry name" value="SERINE/THREONINE-PROTEIN KINASE TNNI3K-RELATED"/>
    <property type="match status" value="1"/>
</dbReference>